<dbReference type="GO" id="GO:0042765">
    <property type="term" value="C:GPI-anchor transamidase complex"/>
    <property type="evidence" value="ECO:0007669"/>
    <property type="project" value="InterPro"/>
</dbReference>
<dbReference type="RefSeq" id="XP_008087293.1">
    <property type="nucleotide sequence ID" value="XM_008089102.1"/>
</dbReference>
<dbReference type="GO" id="GO:0016255">
    <property type="term" value="P:attachment of GPI anchor to protein"/>
    <property type="evidence" value="ECO:0007669"/>
    <property type="project" value="TreeGrafter"/>
</dbReference>
<dbReference type="Gene3D" id="3.40.630.10">
    <property type="entry name" value="Zn peptidases"/>
    <property type="match status" value="1"/>
</dbReference>
<dbReference type="OrthoDB" id="445301at2759"/>
<proteinExistence type="predicted"/>
<organism evidence="2 3">
    <name type="scientific">Glarea lozoyensis (strain ATCC 20868 / MF5171)</name>
    <dbReference type="NCBI Taxonomy" id="1116229"/>
    <lineage>
        <taxon>Eukaryota</taxon>
        <taxon>Fungi</taxon>
        <taxon>Dikarya</taxon>
        <taxon>Ascomycota</taxon>
        <taxon>Pezizomycotina</taxon>
        <taxon>Leotiomycetes</taxon>
        <taxon>Helotiales</taxon>
        <taxon>Helotiaceae</taxon>
        <taxon>Glarea</taxon>
    </lineage>
</organism>
<feature type="transmembrane region" description="Helical" evidence="1">
    <location>
        <begin position="497"/>
        <end position="530"/>
    </location>
</feature>
<dbReference type="PANTHER" id="PTHR13304">
    <property type="entry name" value="GLYCOSYLPHOSPHATIDYLINOSITOL ANCHOR ATTACHMENT 1 PROTEIN"/>
    <property type="match status" value="1"/>
</dbReference>
<dbReference type="PIRSF" id="PIRSF036762">
    <property type="entry name" value="GAA1"/>
    <property type="match status" value="1"/>
</dbReference>
<keyword evidence="3" id="KW-1185">Reference proteome</keyword>
<dbReference type="EMBL" id="KE145371">
    <property type="protein sequence ID" value="EPE25974.1"/>
    <property type="molecule type" value="Genomic_DNA"/>
</dbReference>
<feature type="transmembrane region" description="Helical" evidence="1">
    <location>
        <begin position="542"/>
        <end position="564"/>
    </location>
</feature>
<feature type="transmembrane region" description="Helical" evidence="1">
    <location>
        <begin position="360"/>
        <end position="383"/>
    </location>
</feature>
<dbReference type="PANTHER" id="PTHR13304:SF0">
    <property type="entry name" value="GLYCOSYLPHOSPHATIDYLINOSITOL ANCHOR ATTACHMENT 1 PROTEIN"/>
    <property type="match status" value="1"/>
</dbReference>
<accession>S3CL73</accession>
<evidence type="ECO:0000313" key="3">
    <source>
        <dbReference type="Proteomes" id="UP000016922"/>
    </source>
</evidence>
<dbReference type="FunFam" id="3.40.630.10:FF:000121">
    <property type="entry name" value="GPI transamidase component (GAA1), putative"/>
    <property type="match status" value="1"/>
</dbReference>
<protein>
    <submittedName>
        <fullName evidence="2">Zn-dependent exopeptidase</fullName>
    </submittedName>
</protein>
<dbReference type="KEGG" id="glz:GLAREA_01886"/>
<gene>
    <name evidence="2" type="ORF">GLAREA_01886</name>
</gene>
<dbReference type="GeneID" id="19460944"/>
<dbReference type="eggNOG" id="KOG3566">
    <property type="taxonomic scope" value="Eukaryota"/>
</dbReference>
<dbReference type="Proteomes" id="UP000016922">
    <property type="component" value="Unassembled WGS sequence"/>
</dbReference>
<dbReference type="AlphaFoldDB" id="S3CL73"/>
<keyword evidence="1" id="KW-1133">Transmembrane helix</keyword>
<feature type="transmembrane region" description="Helical" evidence="1">
    <location>
        <begin position="457"/>
        <end position="477"/>
    </location>
</feature>
<dbReference type="Pfam" id="PF04114">
    <property type="entry name" value="Gaa1"/>
    <property type="match status" value="1"/>
</dbReference>
<dbReference type="SUPFAM" id="SSF53187">
    <property type="entry name" value="Zn-dependent exopeptidases"/>
    <property type="match status" value="1"/>
</dbReference>
<dbReference type="OMA" id="MAIALWM"/>
<feature type="transmembrane region" description="Helical" evidence="1">
    <location>
        <begin position="20"/>
        <end position="41"/>
    </location>
</feature>
<keyword evidence="1" id="KW-0472">Membrane</keyword>
<name>S3CL73_GLAL2</name>
<feature type="transmembrane region" description="Helical" evidence="1">
    <location>
        <begin position="588"/>
        <end position="607"/>
    </location>
</feature>
<dbReference type="InterPro" id="IPR007246">
    <property type="entry name" value="Gaa1"/>
</dbReference>
<dbReference type="HOGENOM" id="CLU_007442_3_1_1"/>
<keyword evidence="1" id="KW-0812">Transmembrane</keyword>
<sequence length="618" mass="68447">MSGLLSSGALLRRDPRLLKVPPYLSFLCIVIGVAWLLVLPLDNYSRKTYISENALLPGQVHTYFAGSDQNVFRGYKKEVDALEGKGNTEVNDKLEEFFKASGLKVARQKYEYKSAGETYSGENIYAILHAPRGDAEEAIVLVGAWTNVEGELNKSGVALVLTLARYFKRWSLWSKDIIFLITADSRAGPQAWVDAYHDTHQKGIQSLPVKSGALQGAVVIDYPFDHRFESIHIVYDGINGQLPNLDLLNTVVAIASGQMGIGASLQKMWRHTDTYKDRLTTMLRGMLNQGLGHASGPHSSFIPYHVDAITLQPYGEGWQDEMAMGRVIESTFRSLNNLLEHLHQSFFFYLLMQSSRFVSIGTYLPSAMLVAINFTIMAIFLWVKSASPPATAGKVASATGEKSAPLMLVQEGDAKALVPEIFAEEKERDFFLPLAVVVGSHFLGVLPLYLFNHTPEIMLPAVFFIFAVMNFVFPFLASTVLTRSFAPTSQQYQLIKAFSLLFLGMFLSTLATLNFSLAFLVGLLSAPLTYIRSYPGRPITTVFFIGLLSLLAPTTVFLAGTTYWNLGIGEVLKEAAFGWDVWGMNTQVVVWCVWWPAWVVGMIQLAGKPKDEGGSIKI</sequence>
<reference evidence="2 3" key="1">
    <citation type="journal article" date="2013" name="BMC Genomics">
        <title>Genomics-driven discovery of the pneumocandin biosynthetic gene cluster in the fungus Glarea lozoyensis.</title>
        <authorList>
            <person name="Chen L."/>
            <person name="Yue Q."/>
            <person name="Zhang X."/>
            <person name="Xiang M."/>
            <person name="Wang C."/>
            <person name="Li S."/>
            <person name="Che Y."/>
            <person name="Ortiz-Lopez F.J."/>
            <person name="Bills G.F."/>
            <person name="Liu X."/>
            <person name="An Z."/>
        </authorList>
    </citation>
    <scope>NUCLEOTIDE SEQUENCE [LARGE SCALE GENOMIC DNA]</scope>
    <source>
        <strain evidence="3">ATCC 20868 / MF5171</strain>
    </source>
</reference>
<feature type="transmembrane region" description="Helical" evidence="1">
    <location>
        <begin position="430"/>
        <end position="450"/>
    </location>
</feature>
<evidence type="ECO:0000313" key="2">
    <source>
        <dbReference type="EMBL" id="EPE25974.1"/>
    </source>
</evidence>
<dbReference type="STRING" id="1116229.S3CL73"/>
<evidence type="ECO:0000256" key="1">
    <source>
        <dbReference type="SAM" id="Phobius"/>
    </source>
</evidence>